<feature type="compositionally biased region" description="Acidic residues" evidence="1">
    <location>
        <begin position="104"/>
        <end position="113"/>
    </location>
</feature>
<accession>A0A2U1Q6D0</accession>
<dbReference type="Proteomes" id="UP000245207">
    <property type="component" value="Unassembled WGS sequence"/>
</dbReference>
<proteinExistence type="predicted"/>
<evidence type="ECO:0000313" key="2">
    <source>
        <dbReference type="EMBL" id="PWA93556.1"/>
    </source>
</evidence>
<protein>
    <submittedName>
        <fullName evidence="2">Zinc finger, ZZ-type, Zinc finger, RING/FYVE/PHD-type</fullName>
    </submittedName>
</protein>
<sequence length="113" mass="12680">MFDLISVLPTDLSTHRKPVQMQRLLRADWFQPSEDCFNSSSNLPGRFNQQHKPDHEFENRTDVSIALDSSLDQRDPEADVLAHGHQHDPEADVVANGPTNDTVVDQEDSGLTS</sequence>
<comment type="caution">
    <text evidence="2">The sequence shown here is derived from an EMBL/GenBank/DDBJ whole genome shotgun (WGS) entry which is preliminary data.</text>
</comment>
<evidence type="ECO:0000256" key="1">
    <source>
        <dbReference type="SAM" id="MobiDB-lite"/>
    </source>
</evidence>
<reference evidence="2 3" key="1">
    <citation type="journal article" date="2018" name="Mol. Plant">
        <title>The genome of Artemisia annua provides insight into the evolution of Asteraceae family and artemisinin biosynthesis.</title>
        <authorList>
            <person name="Shen Q."/>
            <person name="Zhang L."/>
            <person name="Liao Z."/>
            <person name="Wang S."/>
            <person name="Yan T."/>
            <person name="Shi P."/>
            <person name="Liu M."/>
            <person name="Fu X."/>
            <person name="Pan Q."/>
            <person name="Wang Y."/>
            <person name="Lv Z."/>
            <person name="Lu X."/>
            <person name="Zhang F."/>
            <person name="Jiang W."/>
            <person name="Ma Y."/>
            <person name="Chen M."/>
            <person name="Hao X."/>
            <person name="Li L."/>
            <person name="Tang Y."/>
            <person name="Lv G."/>
            <person name="Zhou Y."/>
            <person name="Sun X."/>
            <person name="Brodelius P.E."/>
            <person name="Rose J.K.C."/>
            <person name="Tang K."/>
        </authorList>
    </citation>
    <scope>NUCLEOTIDE SEQUENCE [LARGE SCALE GENOMIC DNA]</scope>
    <source>
        <strain evidence="3">cv. Huhao1</strain>
        <tissue evidence="2">Leaf</tissue>
    </source>
</reference>
<feature type="region of interest" description="Disordered" evidence="1">
    <location>
        <begin position="68"/>
        <end position="113"/>
    </location>
</feature>
<evidence type="ECO:0000313" key="3">
    <source>
        <dbReference type="Proteomes" id="UP000245207"/>
    </source>
</evidence>
<dbReference type="AlphaFoldDB" id="A0A2U1Q6D0"/>
<keyword evidence="3" id="KW-1185">Reference proteome</keyword>
<dbReference type="EMBL" id="PKPP01000376">
    <property type="protein sequence ID" value="PWA93556.1"/>
    <property type="molecule type" value="Genomic_DNA"/>
</dbReference>
<organism evidence="2 3">
    <name type="scientific">Artemisia annua</name>
    <name type="common">Sweet wormwood</name>
    <dbReference type="NCBI Taxonomy" id="35608"/>
    <lineage>
        <taxon>Eukaryota</taxon>
        <taxon>Viridiplantae</taxon>
        <taxon>Streptophyta</taxon>
        <taxon>Embryophyta</taxon>
        <taxon>Tracheophyta</taxon>
        <taxon>Spermatophyta</taxon>
        <taxon>Magnoliopsida</taxon>
        <taxon>eudicotyledons</taxon>
        <taxon>Gunneridae</taxon>
        <taxon>Pentapetalae</taxon>
        <taxon>asterids</taxon>
        <taxon>campanulids</taxon>
        <taxon>Asterales</taxon>
        <taxon>Asteraceae</taxon>
        <taxon>Asteroideae</taxon>
        <taxon>Anthemideae</taxon>
        <taxon>Artemisiinae</taxon>
        <taxon>Artemisia</taxon>
    </lineage>
</organism>
<feature type="compositionally biased region" description="Basic and acidic residues" evidence="1">
    <location>
        <begin position="71"/>
        <end position="90"/>
    </location>
</feature>
<gene>
    <name evidence="2" type="ORF">CTI12_AA020530</name>
</gene>
<name>A0A2U1Q6D0_ARTAN</name>